<dbReference type="Gene3D" id="2.130.10.30">
    <property type="entry name" value="Regulator of chromosome condensation 1/beta-lactamase-inhibitor protein II"/>
    <property type="match status" value="1"/>
</dbReference>
<proteinExistence type="predicted"/>
<dbReference type="InterPro" id="IPR009091">
    <property type="entry name" value="RCC1/BLIP-II"/>
</dbReference>
<dbReference type="OrthoDB" id="61110at2759"/>
<keyword evidence="2" id="KW-1185">Reference proteome</keyword>
<dbReference type="STRING" id="4846.A0A367IJN3"/>
<comment type="caution">
    <text evidence="1">The sequence shown here is derived from an EMBL/GenBank/DDBJ whole genome shotgun (WGS) entry which is preliminary data.</text>
</comment>
<feature type="non-terminal residue" evidence="1">
    <location>
        <position position="1"/>
    </location>
</feature>
<evidence type="ECO:0000313" key="1">
    <source>
        <dbReference type="EMBL" id="RCH77897.1"/>
    </source>
</evidence>
<dbReference type="Proteomes" id="UP000253551">
    <property type="component" value="Unassembled WGS sequence"/>
</dbReference>
<gene>
    <name evidence="1" type="ORF">CU098_004030</name>
</gene>
<evidence type="ECO:0000313" key="2">
    <source>
        <dbReference type="Proteomes" id="UP000253551"/>
    </source>
</evidence>
<dbReference type="AlphaFoldDB" id="A0A367IJN3"/>
<name>A0A367IJN3_RHIST</name>
<protein>
    <submittedName>
        <fullName evidence="1">Uncharacterized protein</fullName>
    </submittedName>
</protein>
<reference evidence="1 2" key="1">
    <citation type="journal article" date="2018" name="G3 (Bethesda)">
        <title>Phylogenetic and Phylogenomic Definition of Rhizopus Species.</title>
        <authorList>
            <person name="Gryganskyi A.P."/>
            <person name="Golan J."/>
            <person name="Dolatabadi S."/>
            <person name="Mondo S."/>
            <person name="Robb S."/>
            <person name="Idnurm A."/>
            <person name="Muszewska A."/>
            <person name="Steczkiewicz K."/>
            <person name="Masonjones S."/>
            <person name="Liao H.L."/>
            <person name="Gajdeczka M.T."/>
            <person name="Anike F."/>
            <person name="Vuek A."/>
            <person name="Anishchenko I.M."/>
            <person name="Voigt K."/>
            <person name="de Hoog G.S."/>
            <person name="Smith M.E."/>
            <person name="Heitman J."/>
            <person name="Vilgalys R."/>
            <person name="Stajich J.E."/>
        </authorList>
    </citation>
    <scope>NUCLEOTIDE SEQUENCE [LARGE SCALE GENOMIC DNA]</scope>
    <source>
        <strain evidence="1 2">LSU 92-RS-03</strain>
    </source>
</reference>
<organism evidence="1 2">
    <name type="scientific">Rhizopus stolonifer</name>
    <name type="common">Rhizopus nigricans</name>
    <dbReference type="NCBI Taxonomy" id="4846"/>
    <lineage>
        <taxon>Eukaryota</taxon>
        <taxon>Fungi</taxon>
        <taxon>Fungi incertae sedis</taxon>
        <taxon>Mucoromycota</taxon>
        <taxon>Mucoromycotina</taxon>
        <taxon>Mucoromycetes</taxon>
        <taxon>Mucorales</taxon>
        <taxon>Mucorineae</taxon>
        <taxon>Rhizopodaceae</taxon>
        <taxon>Rhizopus</taxon>
    </lineage>
</organism>
<dbReference type="EMBL" id="PJQM01007641">
    <property type="protein sequence ID" value="RCH77897.1"/>
    <property type="molecule type" value="Genomic_DNA"/>
</dbReference>
<dbReference type="SUPFAM" id="SSF50985">
    <property type="entry name" value="RCC1/BLIP-II"/>
    <property type="match status" value="1"/>
</dbReference>
<sequence>HSQPWKAESLEGKRISQIELVSKYIYVLNQSGRIWYCTKREIPDITFKQLGDQTTQDIKFESISTGDFYSIGLARDGTVWHWKNPKRLFKINGVNAQVIQVTANNAHSTMLTNQGEIWFASPPTLNGGRDAVFGVRLEDKIIQSISLDNHILVLTISGRVLLINTLYYEDFAKSPDDFIVDLVHYSGASERSITGNYEDFAVCTQDKILFGHIGSNADSMPIIHSDVDKLSVRKISFGKQCYAVINEDVGGMIFTRLSKNTPDNSESVHLFYEHLYAFENKYILSVSFGLKRCMALAIDKY</sequence>
<accession>A0A367IJN3</accession>